<reference evidence="6 7" key="1">
    <citation type="submission" date="2021-02" db="EMBL/GenBank/DDBJ databases">
        <title>Porcisia hertigi Genome sequencing and assembly.</title>
        <authorList>
            <person name="Almutairi H."/>
            <person name="Gatherer D."/>
        </authorList>
    </citation>
    <scope>NUCLEOTIDE SEQUENCE [LARGE SCALE GENOMIC DNA]</scope>
    <source>
        <strain evidence="6 7">C119</strain>
    </source>
</reference>
<evidence type="ECO:0008006" key="8">
    <source>
        <dbReference type="Google" id="ProtNLM"/>
    </source>
</evidence>
<dbReference type="InterPro" id="IPR018333">
    <property type="entry name" value="Squalene_cyclase"/>
</dbReference>
<sequence length="979" mass="111527">MDSVSDPPMKACGSSRRTNGLHAEKAFKPGGAVACAKWSIAAALRIFQGYVEFLFHPYAEEHARFIEYQRTLPVRTVVPEPPSTLRDYIRRQLWRIGRCCFLFLFFLLTWPIWLVLHLLLTLLDVHHRRVRLQHHRSWPHASVPHIRADVHKPSADFPLDAWHLRCEDGRQRWYFGEPLREGESENELGFAQACGLHTVEDYRELLRQRSASDVCGDDQQQGIGRETTRPDILEEKCAKRTFLERYSVGLISASRLKLRATPEAAMDDGVRFLLKLQDPFSGHWPNDYSGCLFLLPGLIITKYIVAGGEVQRMFPPYPDHRHFKVPSGGSTTKRSKGSGGCREFILGVPEDANADETACRCGEATRQELIRYLRNYQNADGGWGQHTEGHSTMLGTVLNYVTLRLLGVPASDSQITSARDWILAQGGAATTPMWGRVWLCILGVYSWDGVSPIPPELALLPDWIPFSLGRMWCHSRVIAFPFSYLYGLRWSAPAFSTTLELRNELYPEPFGTIPWRNFCDVACDLDVYSPRSPLLRFALRLFSLYERHPIPFLRRYALEMHWRHMAYDDENTNFICLGPVNKSLNMLVTWVREGEHSVRFQEHCKRVPDYLFLTRSGMSMSGYNGSQLWDTCFSVQAICACRREMMYPTEMELAHHYVDVAQVQEDPIAAADFYRHRTKGAWNFSTRMQGWQVSDCTAEGLRVLLLLPQYEFPLRRIFDGVDEILSLRNSGIGGDGGWASYEPSRGPAYCELLDCAELFKDIMIDYSYAECSSSCIHTLSLFRRKYPHYRRSEVDRAISEGIACVLRKQQPDGSFYGSWGVCYTYAAWLVADALQVSKELPDMATHPHCVKLVDFLLSHQGTDGGWGEDVGSCIRETWVDSPDGSQVVNTAWAVMAIMCASGKAAHTELPRQRLICDAVDRGVRLIMSRQLANGDWRQERISGVFNGNNPIHYPGYKNSMPVWALGKYNTWKHEYVAAA</sequence>
<keyword evidence="3" id="KW-1133">Transmembrane helix</keyword>
<accession>A0A836LKE3</accession>
<comment type="caution">
    <text evidence="6">The sequence shown here is derived from an EMBL/GenBank/DDBJ whole genome shotgun (WGS) entry which is preliminary data.</text>
</comment>
<dbReference type="EMBL" id="JAFJZO010000006">
    <property type="protein sequence ID" value="KAG5511195.1"/>
    <property type="molecule type" value="Genomic_DNA"/>
</dbReference>
<proteinExistence type="inferred from homology"/>
<dbReference type="SUPFAM" id="SSF48239">
    <property type="entry name" value="Terpenoid cyclases/Protein prenyltransferases"/>
    <property type="match status" value="2"/>
</dbReference>
<evidence type="ECO:0000256" key="2">
    <source>
        <dbReference type="ARBA" id="ARBA00022737"/>
    </source>
</evidence>
<dbReference type="Gene3D" id="1.50.10.20">
    <property type="match status" value="2"/>
</dbReference>
<keyword evidence="3" id="KW-0472">Membrane</keyword>
<evidence type="ECO:0000313" key="6">
    <source>
        <dbReference type="EMBL" id="KAG5511195.1"/>
    </source>
</evidence>
<evidence type="ECO:0000256" key="1">
    <source>
        <dbReference type="ARBA" id="ARBA00009755"/>
    </source>
</evidence>
<dbReference type="InterPro" id="IPR032696">
    <property type="entry name" value="SQ_cyclase_C"/>
</dbReference>
<dbReference type="Pfam" id="PF13249">
    <property type="entry name" value="SQHop_cyclase_N"/>
    <property type="match status" value="1"/>
</dbReference>
<dbReference type="PANTHER" id="PTHR11764:SF20">
    <property type="entry name" value="LANOSTEROL SYNTHASE"/>
    <property type="match status" value="1"/>
</dbReference>
<evidence type="ECO:0000256" key="3">
    <source>
        <dbReference type="SAM" id="Phobius"/>
    </source>
</evidence>
<evidence type="ECO:0000259" key="4">
    <source>
        <dbReference type="Pfam" id="PF13243"/>
    </source>
</evidence>
<dbReference type="Pfam" id="PF13243">
    <property type="entry name" value="SQHop_cyclase_C"/>
    <property type="match status" value="1"/>
</dbReference>
<dbReference type="Proteomes" id="UP000674318">
    <property type="component" value="Chromosome 6"/>
</dbReference>
<dbReference type="RefSeq" id="XP_067759516.1">
    <property type="nucleotide sequence ID" value="XM_067903078.1"/>
</dbReference>
<feature type="domain" description="Squalene cyclase C-terminal" evidence="4">
    <location>
        <begin position="626"/>
        <end position="969"/>
    </location>
</feature>
<dbReference type="GeneID" id="94293155"/>
<dbReference type="InterPro" id="IPR032697">
    <property type="entry name" value="SQ_cyclase_N"/>
</dbReference>
<dbReference type="SFLD" id="SFLDG01016">
    <property type="entry name" value="Prenyltransferase_Like_2"/>
    <property type="match status" value="1"/>
</dbReference>
<dbReference type="NCBIfam" id="TIGR01787">
    <property type="entry name" value="squalene_cyclas"/>
    <property type="match status" value="1"/>
</dbReference>
<dbReference type="GO" id="GO:0000250">
    <property type="term" value="F:lanosterol synthase activity"/>
    <property type="evidence" value="ECO:0007669"/>
    <property type="project" value="TreeGrafter"/>
</dbReference>
<gene>
    <name evidence="6" type="ORF">JKF63_07137</name>
</gene>
<evidence type="ECO:0000313" key="7">
    <source>
        <dbReference type="Proteomes" id="UP000674318"/>
    </source>
</evidence>
<feature type="domain" description="Squalene cyclase N-terminal" evidence="5">
    <location>
        <begin position="363"/>
        <end position="565"/>
    </location>
</feature>
<protein>
    <recommendedName>
        <fullName evidence="8">Lanosterol synthase</fullName>
    </recommendedName>
</protein>
<feature type="transmembrane region" description="Helical" evidence="3">
    <location>
        <begin position="100"/>
        <end position="123"/>
    </location>
</feature>
<evidence type="ECO:0000259" key="5">
    <source>
        <dbReference type="Pfam" id="PF13249"/>
    </source>
</evidence>
<dbReference type="CDD" id="cd02892">
    <property type="entry name" value="SQCY_1"/>
    <property type="match status" value="1"/>
</dbReference>
<dbReference type="GO" id="GO:0016104">
    <property type="term" value="P:triterpenoid biosynthetic process"/>
    <property type="evidence" value="ECO:0007669"/>
    <property type="project" value="InterPro"/>
</dbReference>
<comment type="similarity">
    <text evidence="1">Belongs to the terpene cyclase/mutase family.</text>
</comment>
<dbReference type="OrthoDB" id="21502at2759"/>
<dbReference type="GO" id="GO:0005811">
    <property type="term" value="C:lipid droplet"/>
    <property type="evidence" value="ECO:0007669"/>
    <property type="project" value="InterPro"/>
</dbReference>
<keyword evidence="7" id="KW-1185">Reference proteome</keyword>
<dbReference type="KEGG" id="phet:94293155"/>
<dbReference type="InterPro" id="IPR008930">
    <property type="entry name" value="Terpenoid_cyclase/PrenylTrfase"/>
</dbReference>
<dbReference type="AlphaFoldDB" id="A0A836LKE3"/>
<name>A0A836LKE3_9TRYP</name>
<dbReference type="PANTHER" id="PTHR11764">
    <property type="entry name" value="TERPENE CYCLASE/MUTASE FAMILY MEMBER"/>
    <property type="match status" value="1"/>
</dbReference>
<keyword evidence="3" id="KW-0812">Transmembrane</keyword>
<keyword evidence="2" id="KW-0677">Repeat</keyword>
<organism evidence="6 7">
    <name type="scientific">Porcisia hertigi</name>
    <dbReference type="NCBI Taxonomy" id="2761500"/>
    <lineage>
        <taxon>Eukaryota</taxon>
        <taxon>Discoba</taxon>
        <taxon>Euglenozoa</taxon>
        <taxon>Kinetoplastea</taxon>
        <taxon>Metakinetoplastina</taxon>
        <taxon>Trypanosomatida</taxon>
        <taxon>Trypanosomatidae</taxon>
        <taxon>Leishmaniinae</taxon>
        <taxon>Porcisia</taxon>
    </lineage>
</organism>